<evidence type="ECO:0000313" key="3">
    <source>
        <dbReference type="Proteomes" id="UP000032930"/>
    </source>
</evidence>
<proteinExistence type="predicted"/>
<keyword evidence="1" id="KW-0472">Membrane</keyword>
<dbReference type="Proteomes" id="UP000032930">
    <property type="component" value="Chromosome"/>
</dbReference>
<protein>
    <submittedName>
        <fullName evidence="2">Uncharacterized protein</fullName>
    </submittedName>
</protein>
<gene>
    <name evidence="2" type="ORF">XBW1_0551</name>
</gene>
<keyword evidence="1" id="KW-1133">Transmembrane helix</keyword>
<feature type="transmembrane region" description="Helical" evidence="1">
    <location>
        <begin position="12"/>
        <end position="32"/>
    </location>
</feature>
<keyword evidence="1" id="KW-0812">Transmembrane</keyword>
<evidence type="ECO:0000256" key="1">
    <source>
        <dbReference type="SAM" id="Phobius"/>
    </source>
</evidence>
<reference evidence="2 3" key="1">
    <citation type="submission" date="2014-02" db="EMBL/GenBank/DDBJ databases">
        <authorList>
            <person name="Genoscope - CEA"/>
        </authorList>
    </citation>
    <scope>NUCLEOTIDE SEQUENCE [LARGE SCALE GENOMIC DNA]</scope>
    <source>
        <strain evidence="2 3">CS03</strain>
    </source>
</reference>
<evidence type="ECO:0000313" key="2">
    <source>
        <dbReference type="EMBL" id="CDM87908.1"/>
    </source>
</evidence>
<accession>A0A0B6X5B4</accession>
<name>A0A0B6X5B4_XENBV</name>
<dbReference type="KEGG" id="xbv:XBW1_0551"/>
<dbReference type="EMBL" id="FO818637">
    <property type="protein sequence ID" value="CDM87908.1"/>
    <property type="molecule type" value="Genomic_DNA"/>
</dbReference>
<sequence>MLRLICESKFYILYFIFYIFGFIYALLVLYLFRLKLLT</sequence>
<dbReference type="AlphaFoldDB" id="A0A0B6X5B4"/>
<organism evidence="2 3">
    <name type="scientific">Xenorhabdus bovienii</name>
    <name type="common">Xenorhabdus nematophila subsp. bovienii</name>
    <dbReference type="NCBI Taxonomy" id="40576"/>
    <lineage>
        <taxon>Bacteria</taxon>
        <taxon>Pseudomonadati</taxon>
        <taxon>Pseudomonadota</taxon>
        <taxon>Gammaproteobacteria</taxon>
        <taxon>Enterobacterales</taxon>
        <taxon>Morganellaceae</taxon>
        <taxon>Xenorhabdus</taxon>
    </lineage>
</organism>